<dbReference type="EMBL" id="PGCJ01000948">
    <property type="protein sequence ID" value="PLW13506.1"/>
    <property type="molecule type" value="Genomic_DNA"/>
</dbReference>
<reference evidence="1 2" key="1">
    <citation type="submission" date="2017-11" db="EMBL/GenBank/DDBJ databases">
        <title>De novo assembly and phasing of dikaryotic genomes from two isolates of Puccinia coronata f. sp. avenae, the causal agent of oat crown rust.</title>
        <authorList>
            <person name="Miller M.E."/>
            <person name="Zhang Y."/>
            <person name="Omidvar V."/>
            <person name="Sperschneider J."/>
            <person name="Schwessinger B."/>
            <person name="Raley C."/>
            <person name="Palmer J.M."/>
            <person name="Garnica D."/>
            <person name="Upadhyaya N."/>
            <person name="Rathjen J."/>
            <person name="Taylor J.M."/>
            <person name="Park R.F."/>
            <person name="Dodds P.N."/>
            <person name="Hirsch C.D."/>
            <person name="Kianian S.F."/>
            <person name="Figueroa M."/>
        </authorList>
    </citation>
    <scope>NUCLEOTIDE SEQUENCE [LARGE SCALE GENOMIC DNA]</scope>
    <source>
        <strain evidence="1">12NC29</strain>
    </source>
</reference>
<name>A0A2N5SJV0_9BASI</name>
<dbReference type="Proteomes" id="UP000235388">
    <property type="component" value="Unassembled WGS sequence"/>
</dbReference>
<gene>
    <name evidence="1" type="ORF">PCANC_15612</name>
</gene>
<evidence type="ECO:0000313" key="2">
    <source>
        <dbReference type="Proteomes" id="UP000235388"/>
    </source>
</evidence>
<evidence type="ECO:0000313" key="1">
    <source>
        <dbReference type="EMBL" id="PLW13506.1"/>
    </source>
</evidence>
<sequence>MQSPRCKVYEHLGDWTPWEVTGHRTEVYEHLGPKVYEHLAPRCMNTSHRGV</sequence>
<comment type="caution">
    <text evidence="1">The sequence shown here is derived from an EMBL/GenBank/DDBJ whole genome shotgun (WGS) entry which is preliminary data.</text>
</comment>
<protein>
    <submittedName>
        <fullName evidence="1">Uncharacterized protein</fullName>
    </submittedName>
</protein>
<dbReference type="AlphaFoldDB" id="A0A2N5SJV0"/>
<proteinExistence type="predicted"/>
<organism evidence="1 2">
    <name type="scientific">Puccinia coronata f. sp. avenae</name>
    <dbReference type="NCBI Taxonomy" id="200324"/>
    <lineage>
        <taxon>Eukaryota</taxon>
        <taxon>Fungi</taxon>
        <taxon>Dikarya</taxon>
        <taxon>Basidiomycota</taxon>
        <taxon>Pucciniomycotina</taxon>
        <taxon>Pucciniomycetes</taxon>
        <taxon>Pucciniales</taxon>
        <taxon>Pucciniaceae</taxon>
        <taxon>Puccinia</taxon>
    </lineage>
</organism>
<keyword evidence="2" id="KW-1185">Reference proteome</keyword>
<accession>A0A2N5SJV0</accession>